<organism evidence="1 2">
    <name type="scientific">Exilibacterium tricleocarpae</name>
    <dbReference type="NCBI Taxonomy" id="2591008"/>
    <lineage>
        <taxon>Bacteria</taxon>
        <taxon>Pseudomonadati</taxon>
        <taxon>Pseudomonadota</taxon>
        <taxon>Gammaproteobacteria</taxon>
        <taxon>Cellvibrionales</taxon>
        <taxon>Cellvibrionaceae</taxon>
        <taxon>Exilibacterium</taxon>
    </lineage>
</organism>
<comment type="caution">
    <text evidence="1">The sequence shown here is derived from an EMBL/GenBank/DDBJ whole genome shotgun (WGS) entry which is preliminary data.</text>
</comment>
<dbReference type="EMBL" id="VHSG01000004">
    <property type="protein sequence ID" value="TQV85212.1"/>
    <property type="molecule type" value="Genomic_DNA"/>
</dbReference>
<accession>A0A545U6W0</accession>
<gene>
    <name evidence="1" type="ORF">FKG94_03210</name>
</gene>
<proteinExistence type="predicted"/>
<keyword evidence="2" id="KW-1185">Reference proteome</keyword>
<dbReference type="Proteomes" id="UP000319732">
    <property type="component" value="Unassembled WGS sequence"/>
</dbReference>
<evidence type="ECO:0000313" key="2">
    <source>
        <dbReference type="Proteomes" id="UP000319732"/>
    </source>
</evidence>
<sequence length="61" mass="7029">MNVEIPKGVKKWAQDLKELHLINTEKLSTDERKTLTENENNLAKKIALYVIYELDEAGTLD</sequence>
<protein>
    <submittedName>
        <fullName evidence="1">Uncharacterized protein</fullName>
    </submittedName>
</protein>
<dbReference type="RefSeq" id="WP_142902760.1">
    <property type="nucleotide sequence ID" value="NZ_ML660088.1"/>
</dbReference>
<reference evidence="1 2" key="1">
    <citation type="submission" date="2019-06" db="EMBL/GenBank/DDBJ databases">
        <title>Whole genome sequence for Cellvibrionaceae sp. R142.</title>
        <authorList>
            <person name="Wang G."/>
        </authorList>
    </citation>
    <scope>NUCLEOTIDE SEQUENCE [LARGE SCALE GENOMIC DNA]</scope>
    <source>
        <strain evidence="1 2">R142</strain>
    </source>
</reference>
<evidence type="ECO:0000313" key="1">
    <source>
        <dbReference type="EMBL" id="TQV85212.1"/>
    </source>
</evidence>
<name>A0A545U6W0_9GAMM</name>
<dbReference type="AlphaFoldDB" id="A0A545U6W0"/>